<dbReference type="EC" id="2.1.3.2" evidence="7"/>
<dbReference type="HAMAP" id="MF_00001">
    <property type="entry name" value="Asp_carb_tr"/>
    <property type="match status" value="1"/>
</dbReference>
<feature type="binding site" evidence="7">
    <location>
        <position position="227"/>
    </location>
    <ligand>
        <name>L-aspartate</name>
        <dbReference type="ChEBI" id="CHEBI:29991"/>
    </ligand>
</feature>
<organism evidence="10 11">
    <name type="scientific">Acidaminobacter hydrogenoformans DSM 2784</name>
    <dbReference type="NCBI Taxonomy" id="1120920"/>
    <lineage>
        <taxon>Bacteria</taxon>
        <taxon>Bacillati</taxon>
        <taxon>Bacillota</taxon>
        <taxon>Clostridia</taxon>
        <taxon>Peptostreptococcales</taxon>
        <taxon>Acidaminobacteraceae</taxon>
        <taxon>Acidaminobacter</taxon>
    </lineage>
</organism>
<feature type="binding site" evidence="7">
    <location>
        <position position="132"/>
    </location>
    <ligand>
        <name>carbamoyl phosphate</name>
        <dbReference type="ChEBI" id="CHEBI:58228"/>
    </ligand>
</feature>
<feature type="binding site" evidence="7">
    <location>
        <position position="104"/>
    </location>
    <ligand>
        <name>carbamoyl phosphate</name>
        <dbReference type="ChEBI" id="CHEBI:58228"/>
    </ligand>
</feature>
<gene>
    <name evidence="7" type="primary">pyrB</name>
    <name evidence="10" type="ORF">SAMN03080599_03175</name>
</gene>
<feature type="binding site" evidence="7">
    <location>
        <position position="266"/>
    </location>
    <ligand>
        <name>carbamoyl phosphate</name>
        <dbReference type="ChEBI" id="CHEBI:58228"/>
    </ligand>
</feature>
<comment type="similarity">
    <text evidence="2 7">Belongs to the aspartate/ornithine carbamoyltransferase superfamily. ATCase family.</text>
</comment>
<sequence length="311" mass="35446">MNQVRHLIEPEDFTLEELMHLVDTGLTIFDNPAKYRKVCDGKIMASLFFEPSTRTKLSFDSAMMRLGGQVLGFSDANTSSTAKGESLADTIKVVNDYSDLIVMRHPKEGAPKLATHFATIPVINGGDGGHQHPTQTLTDLITIKRFKGRLDNMKIGFCGDLKFGRTVHSLIRTLARFGNKEFYLISPDELTLPVSLKRQLEKQGVKLIEVRYLEDVVEELDMLYMTRIQKERFFNEEDYVRLKNTYILNRDKIRTAKEDLIILHPLPRVNEIAIDVDTDPRAAYFEQSKMGVYVRMALICKLLEVGPYARG</sequence>
<feature type="domain" description="Aspartate/ornithine carbamoyltransferase carbamoyl-P binding" evidence="9">
    <location>
        <begin position="5"/>
        <end position="144"/>
    </location>
</feature>
<comment type="pathway">
    <text evidence="1 7">Pyrimidine metabolism; UMP biosynthesis via de novo pathway; (S)-dihydroorotate from bicarbonate: step 2/3.</text>
</comment>
<accession>A0A1G5S8K3</accession>
<dbReference type="InterPro" id="IPR036901">
    <property type="entry name" value="Asp/Orn_carbamoylTrfase_sf"/>
</dbReference>
<dbReference type="RefSeq" id="WP_092593226.1">
    <property type="nucleotide sequence ID" value="NZ_FMWL01000026.1"/>
</dbReference>
<dbReference type="InterPro" id="IPR006131">
    <property type="entry name" value="Asp_carbamoyltransf_Asp/Orn-bd"/>
</dbReference>
<dbReference type="GO" id="GO:0044205">
    <property type="term" value="P:'de novo' UMP biosynthetic process"/>
    <property type="evidence" value="ECO:0007669"/>
    <property type="project" value="UniProtKB-UniRule"/>
</dbReference>
<dbReference type="Proteomes" id="UP000199208">
    <property type="component" value="Unassembled WGS sequence"/>
</dbReference>
<dbReference type="NCBIfam" id="TIGR00670">
    <property type="entry name" value="asp_carb_tr"/>
    <property type="match status" value="1"/>
</dbReference>
<dbReference type="SUPFAM" id="SSF53671">
    <property type="entry name" value="Aspartate/ornithine carbamoyltransferase"/>
    <property type="match status" value="1"/>
</dbReference>
<evidence type="ECO:0000313" key="10">
    <source>
        <dbReference type="EMBL" id="SCZ81929.1"/>
    </source>
</evidence>
<dbReference type="PANTHER" id="PTHR45753">
    <property type="entry name" value="ORNITHINE CARBAMOYLTRANSFERASE, MITOCHONDRIAL"/>
    <property type="match status" value="1"/>
</dbReference>
<dbReference type="AlphaFoldDB" id="A0A1G5S8K3"/>
<dbReference type="GO" id="GO:0006520">
    <property type="term" value="P:amino acid metabolic process"/>
    <property type="evidence" value="ECO:0007669"/>
    <property type="project" value="InterPro"/>
</dbReference>
<dbReference type="GO" id="GO:0004070">
    <property type="term" value="F:aspartate carbamoyltransferase activity"/>
    <property type="evidence" value="ECO:0007669"/>
    <property type="project" value="UniProtKB-UniRule"/>
</dbReference>
<feature type="binding site" evidence="7">
    <location>
        <position position="54"/>
    </location>
    <ligand>
        <name>carbamoyl phosphate</name>
        <dbReference type="ChEBI" id="CHEBI:58228"/>
    </ligand>
</feature>
<evidence type="ECO:0000256" key="2">
    <source>
        <dbReference type="ARBA" id="ARBA00008896"/>
    </source>
</evidence>
<dbReference type="Pfam" id="PF00185">
    <property type="entry name" value="OTCace"/>
    <property type="match status" value="1"/>
</dbReference>
<evidence type="ECO:0000256" key="7">
    <source>
        <dbReference type="HAMAP-Rule" id="MF_00001"/>
    </source>
</evidence>
<feature type="binding site" evidence="7">
    <location>
        <position position="83"/>
    </location>
    <ligand>
        <name>L-aspartate</name>
        <dbReference type="ChEBI" id="CHEBI:29991"/>
    </ligand>
</feature>
<dbReference type="InterPro" id="IPR006132">
    <property type="entry name" value="Asp/Orn_carbamoyltranf_P-bd"/>
</dbReference>
<evidence type="ECO:0000256" key="4">
    <source>
        <dbReference type="ARBA" id="ARBA00022975"/>
    </source>
</evidence>
<feature type="domain" description="Aspartate/ornithine carbamoyltransferase Asp/Orn-binding" evidence="8">
    <location>
        <begin position="152"/>
        <end position="300"/>
    </location>
</feature>
<evidence type="ECO:0000313" key="11">
    <source>
        <dbReference type="Proteomes" id="UP000199208"/>
    </source>
</evidence>
<dbReference type="PROSITE" id="PS00097">
    <property type="entry name" value="CARBAMOYLTRANSFERASE"/>
    <property type="match status" value="1"/>
</dbReference>
<keyword evidence="11" id="KW-1185">Reference proteome</keyword>
<evidence type="ECO:0000259" key="9">
    <source>
        <dbReference type="Pfam" id="PF02729"/>
    </source>
</evidence>
<evidence type="ECO:0000256" key="1">
    <source>
        <dbReference type="ARBA" id="ARBA00004852"/>
    </source>
</evidence>
<comment type="subunit">
    <text evidence="7">Heterododecamer (2C3:3R2) of six catalytic PyrB chains organized as two trimers (C3), and six regulatory PyrI chains organized as three dimers (R2).</text>
</comment>
<evidence type="ECO:0000256" key="5">
    <source>
        <dbReference type="ARBA" id="ARBA00043884"/>
    </source>
</evidence>
<dbReference type="GO" id="GO:0006207">
    <property type="term" value="P:'de novo' pyrimidine nucleobase biosynthetic process"/>
    <property type="evidence" value="ECO:0007669"/>
    <property type="project" value="InterPro"/>
</dbReference>
<dbReference type="FunFam" id="3.40.50.1370:FF:000002">
    <property type="entry name" value="Aspartate carbamoyltransferase 2"/>
    <property type="match status" value="1"/>
</dbReference>
<evidence type="ECO:0000259" key="8">
    <source>
        <dbReference type="Pfam" id="PF00185"/>
    </source>
</evidence>
<feature type="binding site" evidence="7">
    <location>
        <position position="55"/>
    </location>
    <ligand>
        <name>carbamoyl phosphate</name>
        <dbReference type="ChEBI" id="CHEBI:58228"/>
    </ligand>
</feature>
<dbReference type="GO" id="GO:0016597">
    <property type="term" value="F:amino acid binding"/>
    <property type="evidence" value="ECO:0007669"/>
    <property type="project" value="InterPro"/>
</dbReference>
<dbReference type="PRINTS" id="PR00101">
    <property type="entry name" value="ATCASE"/>
</dbReference>
<dbReference type="InterPro" id="IPR002082">
    <property type="entry name" value="Asp_carbamoyltransf"/>
</dbReference>
<proteinExistence type="inferred from homology"/>
<dbReference type="InterPro" id="IPR006130">
    <property type="entry name" value="Asp/Orn_carbamoylTrfase"/>
</dbReference>
<dbReference type="Gene3D" id="3.40.50.1370">
    <property type="entry name" value="Aspartate/ornithine carbamoyltransferase"/>
    <property type="match status" value="2"/>
</dbReference>
<dbReference type="EMBL" id="FMWL01000026">
    <property type="protein sequence ID" value="SCZ81929.1"/>
    <property type="molecule type" value="Genomic_DNA"/>
</dbReference>
<dbReference type="PANTHER" id="PTHR45753:SF6">
    <property type="entry name" value="ASPARTATE CARBAMOYLTRANSFERASE"/>
    <property type="match status" value="1"/>
</dbReference>
<name>A0A1G5S8K3_9FIRM</name>
<feature type="binding site" evidence="7">
    <location>
        <position position="267"/>
    </location>
    <ligand>
        <name>carbamoyl phosphate</name>
        <dbReference type="ChEBI" id="CHEBI:58228"/>
    </ligand>
</feature>
<evidence type="ECO:0000256" key="6">
    <source>
        <dbReference type="ARBA" id="ARBA00048859"/>
    </source>
</evidence>
<dbReference type="PRINTS" id="PR00100">
    <property type="entry name" value="AOTCASE"/>
</dbReference>
<protein>
    <recommendedName>
        <fullName evidence="7">Aspartate carbamoyltransferase</fullName>
        <ecNumber evidence="7">2.1.3.2</ecNumber>
    </recommendedName>
    <alternativeName>
        <fullName evidence="7">Aspartate transcarbamylase</fullName>
        <shortName evidence="7">ATCase</shortName>
    </alternativeName>
</protein>
<comment type="function">
    <text evidence="5 7">Catalyzes the condensation of carbamoyl phosphate and aspartate to form carbamoyl aspartate and inorganic phosphate, the committed step in the de novo pyrimidine nucleotide biosynthesis pathway.</text>
</comment>
<keyword evidence="3 7" id="KW-0808">Transferase</keyword>
<feature type="binding site" evidence="7">
    <location>
        <position position="165"/>
    </location>
    <ligand>
        <name>L-aspartate</name>
        <dbReference type="ChEBI" id="CHEBI:29991"/>
    </ligand>
</feature>
<feature type="binding site" evidence="7">
    <location>
        <position position="135"/>
    </location>
    <ligand>
        <name>carbamoyl phosphate</name>
        <dbReference type="ChEBI" id="CHEBI:58228"/>
    </ligand>
</feature>
<comment type="catalytic activity">
    <reaction evidence="6 7">
        <text>carbamoyl phosphate + L-aspartate = N-carbamoyl-L-aspartate + phosphate + H(+)</text>
        <dbReference type="Rhea" id="RHEA:20013"/>
        <dbReference type="ChEBI" id="CHEBI:15378"/>
        <dbReference type="ChEBI" id="CHEBI:29991"/>
        <dbReference type="ChEBI" id="CHEBI:32814"/>
        <dbReference type="ChEBI" id="CHEBI:43474"/>
        <dbReference type="ChEBI" id="CHEBI:58228"/>
        <dbReference type="EC" id="2.1.3.2"/>
    </reaction>
</comment>
<reference evidence="10 11" key="1">
    <citation type="submission" date="2016-10" db="EMBL/GenBank/DDBJ databases">
        <authorList>
            <person name="de Groot N.N."/>
        </authorList>
    </citation>
    <scope>NUCLEOTIDE SEQUENCE [LARGE SCALE GENOMIC DNA]</scope>
    <source>
        <strain evidence="10 11">DSM 2784</strain>
    </source>
</reference>
<dbReference type="UniPathway" id="UPA00070">
    <property type="reaction ID" value="UER00116"/>
</dbReference>
<keyword evidence="4 7" id="KW-0665">Pyrimidine biosynthesis</keyword>
<evidence type="ECO:0000256" key="3">
    <source>
        <dbReference type="ARBA" id="ARBA00022679"/>
    </source>
</evidence>
<dbReference type="NCBIfam" id="NF002032">
    <property type="entry name" value="PRK00856.1"/>
    <property type="match status" value="1"/>
</dbReference>
<dbReference type="STRING" id="1120920.SAMN03080599_03175"/>
<dbReference type="Pfam" id="PF02729">
    <property type="entry name" value="OTCace_N"/>
    <property type="match status" value="1"/>
</dbReference>
<dbReference type="OrthoDB" id="9774690at2"/>